<dbReference type="OrthoDB" id="5191711at2"/>
<proteinExistence type="predicted"/>
<dbReference type="EMBL" id="WEGI01000012">
    <property type="protein sequence ID" value="MQY29889.1"/>
    <property type="molecule type" value="Genomic_DNA"/>
</dbReference>
<feature type="compositionally biased region" description="Basic and acidic residues" evidence="1">
    <location>
        <begin position="1"/>
        <end position="14"/>
    </location>
</feature>
<sequence length="430" mass="43152">MARDGERGRGDWKARRGSRNSGPYADSAGDPESGGTGPVDIAAVRRDDALITAIAGDGTVATESPEEYQLAALLANWRAEIVESPMPAGPDLDTIFAAVNQEIGARHTRVGGARRGNLRLVRPLLGAAAAVAVIAGGTTAFSYSAQPGDPLWRVKEVVFSEQAQTTIAQHADEDLTKAQDLLAQNRPEQAKALLQSASSTATQVNDDGRKSDLLEKYNQLLAKLQEQAPNIAAGLTPVIPPRQTVPGSQEPTSANEKPVTPGGSGRPSVDPRFAPQSPGGGSETSGGHGGSGHSDSPGPGGNPGGSVFPPDHTTVVSPPSEPSSPSGSHDPGHETGGGHESGGSGGTETGGGTPAGPSTAPGEAPVPDKPGSIGGGTGSTPGENSPAPNTPVKPVAPSGEDSHLHPTMPPIAPTTVQLPPIGGAGLGTIK</sequence>
<dbReference type="RefSeq" id="WP_153347087.1">
    <property type="nucleotide sequence ID" value="NZ_WEGI01000012.1"/>
</dbReference>
<dbReference type="Pfam" id="PF16751">
    <property type="entry name" value="RsdA_SigD_bd"/>
    <property type="match status" value="1"/>
</dbReference>
<evidence type="ECO:0000259" key="3">
    <source>
        <dbReference type="Pfam" id="PF16751"/>
    </source>
</evidence>
<keyword evidence="2" id="KW-0472">Membrane</keyword>
<comment type="caution">
    <text evidence="4">The sequence shown here is derived from an EMBL/GenBank/DDBJ whole genome shotgun (WGS) entry which is preliminary data.</text>
</comment>
<reference evidence="4 5" key="1">
    <citation type="submission" date="2019-10" db="EMBL/GenBank/DDBJ databases">
        <title>Nocardia macrotermitis sp. nov. and Nocardia aurantia sp. nov., isolated from the gut of fungus growing-termite Macrotermes natalensis.</title>
        <authorList>
            <person name="Benndorf R."/>
            <person name="Schwitalla J."/>
            <person name="Martin K."/>
            <person name="De Beer W."/>
            <person name="Kaster A.-K."/>
            <person name="Vollmers J."/>
            <person name="Poulsen M."/>
            <person name="Beemelmanns C."/>
        </authorList>
    </citation>
    <scope>NUCLEOTIDE SEQUENCE [LARGE SCALE GENOMIC DNA]</scope>
    <source>
        <strain evidence="4 5">RB56</strain>
    </source>
</reference>
<dbReference type="Gene3D" id="6.10.250.1300">
    <property type="match status" value="1"/>
</dbReference>
<name>A0A7K0DVS8_9NOCA</name>
<protein>
    <recommendedName>
        <fullName evidence="3">Anti-sigma-D factor RsdA sigma factor binding region domain-containing protein</fullName>
    </recommendedName>
</protein>
<feature type="region of interest" description="Disordered" evidence="1">
    <location>
        <begin position="236"/>
        <end position="430"/>
    </location>
</feature>
<keyword evidence="2" id="KW-0812">Transmembrane</keyword>
<gene>
    <name evidence="4" type="ORF">NRB56_54830</name>
</gene>
<organism evidence="4 5">
    <name type="scientific">Nocardia aurantia</name>
    <dbReference type="NCBI Taxonomy" id="2585199"/>
    <lineage>
        <taxon>Bacteria</taxon>
        <taxon>Bacillati</taxon>
        <taxon>Actinomycetota</taxon>
        <taxon>Actinomycetes</taxon>
        <taxon>Mycobacteriales</taxon>
        <taxon>Nocardiaceae</taxon>
        <taxon>Nocardia</taxon>
    </lineage>
</organism>
<dbReference type="AlphaFoldDB" id="A0A7K0DVS8"/>
<feature type="transmembrane region" description="Helical" evidence="2">
    <location>
        <begin position="124"/>
        <end position="145"/>
    </location>
</feature>
<evidence type="ECO:0000313" key="5">
    <source>
        <dbReference type="Proteomes" id="UP000431401"/>
    </source>
</evidence>
<feature type="domain" description="Anti-sigma-D factor RsdA sigma factor binding region" evidence="3">
    <location>
        <begin position="40"/>
        <end position="85"/>
    </location>
</feature>
<keyword evidence="5" id="KW-1185">Reference proteome</keyword>
<accession>A0A7K0DVS8</accession>
<keyword evidence="2" id="KW-1133">Transmembrane helix</keyword>
<dbReference type="Proteomes" id="UP000431401">
    <property type="component" value="Unassembled WGS sequence"/>
</dbReference>
<feature type="region of interest" description="Disordered" evidence="1">
    <location>
        <begin position="1"/>
        <end position="40"/>
    </location>
</feature>
<feature type="compositionally biased region" description="Low complexity" evidence="1">
    <location>
        <begin position="355"/>
        <end position="365"/>
    </location>
</feature>
<feature type="compositionally biased region" description="Gly residues" evidence="1">
    <location>
        <begin position="338"/>
        <end position="354"/>
    </location>
</feature>
<evidence type="ECO:0000256" key="2">
    <source>
        <dbReference type="SAM" id="Phobius"/>
    </source>
</evidence>
<evidence type="ECO:0000256" key="1">
    <source>
        <dbReference type="SAM" id="MobiDB-lite"/>
    </source>
</evidence>
<feature type="compositionally biased region" description="Gly residues" evidence="1">
    <location>
        <begin position="278"/>
        <end position="304"/>
    </location>
</feature>
<dbReference type="InterPro" id="IPR031928">
    <property type="entry name" value="RsdA_SigD-bd"/>
</dbReference>
<feature type="compositionally biased region" description="Polar residues" evidence="1">
    <location>
        <begin position="245"/>
        <end position="255"/>
    </location>
</feature>
<evidence type="ECO:0000313" key="4">
    <source>
        <dbReference type="EMBL" id="MQY29889.1"/>
    </source>
</evidence>